<dbReference type="PANTHER" id="PTHR36512">
    <property type="entry name" value="D-AMINOPEPTIDASE"/>
    <property type="match status" value="1"/>
</dbReference>
<evidence type="ECO:0000256" key="1">
    <source>
        <dbReference type="ARBA" id="ARBA00007068"/>
    </source>
</evidence>
<dbReference type="InterPro" id="IPR005321">
    <property type="entry name" value="Peptidase_S58_DmpA"/>
</dbReference>
<dbReference type="Proteomes" id="UP000886751">
    <property type="component" value="Unassembled WGS sequence"/>
</dbReference>
<dbReference type="GO" id="GO:0004177">
    <property type="term" value="F:aminopeptidase activity"/>
    <property type="evidence" value="ECO:0007669"/>
    <property type="project" value="TreeGrafter"/>
</dbReference>
<gene>
    <name evidence="2" type="ORF">H9846_02705</name>
</gene>
<organism evidence="2 3">
    <name type="scientific">Candidatus Gemmiger excrementipullorum</name>
    <dbReference type="NCBI Taxonomy" id="2838610"/>
    <lineage>
        <taxon>Bacteria</taxon>
        <taxon>Bacillati</taxon>
        <taxon>Bacillota</taxon>
        <taxon>Clostridia</taxon>
        <taxon>Eubacteriales</taxon>
        <taxon>Gemmiger</taxon>
    </lineage>
</organism>
<dbReference type="PANTHER" id="PTHR36512:SF3">
    <property type="entry name" value="BLR5678 PROTEIN"/>
    <property type="match status" value="1"/>
</dbReference>
<dbReference type="CDD" id="cd02252">
    <property type="entry name" value="nylC_like"/>
    <property type="match status" value="1"/>
</dbReference>
<comment type="similarity">
    <text evidence="1">Belongs to the peptidase S58 family.</text>
</comment>
<dbReference type="Gene3D" id="3.60.70.12">
    <property type="entry name" value="L-amino peptidase D-ALA esterase/amidase"/>
    <property type="match status" value="1"/>
</dbReference>
<accession>A0A9D1XZX3</accession>
<reference evidence="2" key="1">
    <citation type="journal article" date="2021" name="PeerJ">
        <title>Extensive microbial diversity within the chicken gut microbiome revealed by metagenomics and culture.</title>
        <authorList>
            <person name="Gilroy R."/>
            <person name="Ravi A."/>
            <person name="Getino M."/>
            <person name="Pursley I."/>
            <person name="Horton D.L."/>
            <person name="Alikhan N.F."/>
            <person name="Baker D."/>
            <person name="Gharbi K."/>
            <person name="Hall N."/>
            <person name="Watson M."/>
            <person name="Adriaenssens E.M."/>
            <person name="Foster-Nyarko E."/>
            <person name="Jarju S."/>
            <person name="Secka A."/>
            <person name="Antonio M."/>
            <person name="Oren A."/>
            <person name="Chaudhuri R.R."/>
            <person name="La Ragione R."/>
            <person name="Hildebrand F."/>
            <person name="Pallen M.J."/>
        </authorList>
    </citation>
    <scope>NUCLEOTIDE SEQUENCE</scope>
    <source>
        <strain evidence="2">ChiHecec2B26-7398</strain>
    </source>
</reference>
<dbReference type="EMBL" id="DXEI01000046">
    <property type="protein sequence ID" value="HIX94346.1"/>
    <property type="molecule type" value="Genomic_DNA"/>
</dbReference>
<comment type="caution">
    <text evidence="2">The sequence shown here is derived from an EMBL/GenBank/DDBJ whole genome shotgun (WGS) entry which is preliminary data.</text>
</comment>
<protein>
    <submittedName>
        <fullName evidence="2">P1 family peptidase</fullName>
    </submittedName>
</protein>
<dbReference type="Pfam" id="PF03576">
    <property type="entry name" value="Peptidase_S58"/>
    <property type="match status" value="1"/>
</dbReference>
<dbReference type="AlphaFoldDB" id="A0A9D1XZX3"/>
<evidence type="ECO:0000313" key="3">
    <source>
        <dbReference type="Proteomes" id="UP000886751"/>
    </source>
</evidence>
<name>A0A9D1XZX3_9FIRM</name>
<evidence type="ECO:0000313" key="2">
    <source>
        <dbReference type="EMBL" id="HIX94346.1"/>
    </source>
</evidence>
<dbReference type="SUPFAM" id="SSF56266">
    <property type="entry name" value="DmpA/ArgJ-like"/>
    <property type="match status" value="1"/>
</dbReference>
<reference evidence="2" key="2">
    <citation type="submission" date="2021-04" db="EMBL/GenBank/DDBJ databases">
        <authorList>
            <person name="Gilroy R."/>
        </authorList>
    </citation>
    <scope>NUCLEOTIDE SEQUENCE</scope>
    <source>
        <strain evidence="2">ChiHecec2B26-7398</strain>
    </source>
</reference>
<proteinExistence type="inferred from homology"/>
<dbReference type="InterPro" id="IPR016117">
    <property type="entry name" value="ArgJ-like_dom_sf"/>
</dbReference>
<sequence length="322" mass="32920">MQEISITQIPHFHLGNAQDAAAATGCTVLLCPQGAAAGLDVRGGGPASRESELLRPVAAAETIHAVLLSGGSAFGLDAAGGVMRWLEEHGIGFDTGVAKVPLVCASCLYDLTVGSSTVRPDAAMGYAACENALQGGYRDGCFGAGTGASVGKFRGMDQAMKTGIGSYAVQLGALAVGAVVAVNALGDIYDERSGRQIAGLLAPDHSRFLSTEEEMCQSSQVVKNKFVGNTTIGAVLTNARFTKTEANKIAAMAQNGLVRAIRPVNTTADGDSLYALSSGDVEADLDMVGTLAAQVVSQAILRAVDRAESGYGLPARGSLPWA</sequence>